<feature type="transmembrane region" description="Helical" evidence="1">
    <location>
        <begin position="39"/>
        <end position="56"/>
    </location>
</feature>
<dbReference type="EMBL" id="JAMXLR010000025">
    <property type="protein sequence ID" value="MCO6043625.1"/>
    <property type="molecule type" value="Genomic_DNA"/>
</dbReference>
<proteinExistence type="predicted"/>
<dbReference type="AlphaFoldDB" id="A0A9X2F7A8"/>
<keyword evidence="1" id="KW-0472">Membrane</keyword>
<reference evidence="2" key="1">
    <citation type="submission" date="2022-06" db="EMBL/GenBank/DDBJ databases">
        <title>Aeoliella straminimaris, a novel planctomycete from sediments.</title>
        <authorList>
            <person name="Vitorino I.R."/>
            <person name="Lage O.M."/>
        </authorList>
    </citation>
    <scope>NUCLEOTIDE SEQUENCE</scope>
    <source>
        <strain evidence="2">ICT_H6.2</strain>
    </source>
</reference>
<organism evidence="2 3">
    <name type="scientific">Aeoliella straminimaris</name>
    <dbReference type="NCBI Taxonomy" id="2954799"/>
    <lineage>
        <taxon>Bacteria</taxon>
        <taxon>Pseudomonadati</taxon>
        <taxon>Planctomycetota</taxon>
        <taxon>Planctomycetia</taxon>
        <taxon>Pirellulales</taxon>
        <taxon>Lacipirellulaceae</taxon>
        <taxon>Aeoliella</taxon>
    </lineage>
</organism>
<keyword evidence="3" id="KW-1185">Reference proteome</keyword>
<name>A0A9X2F7A8_9BACT</name>
<protein>
    <submittedName>
        <fullName evidence="2">Uncharacterized protein</fullName>
    </submittedName>
</protein>
<accession>A0A9X2F7A8</accession>
<keyword evidence="1" id="KW-0812">Transmembrane</keyword>
<evidence type="ECO:0000313" key="3">
    <source>
        <dbReference type="Proteomes" id="UP001155241"/>
    </source>
</evidence>
<dbReference type="Proteomes" id="UP001155241">
    <property type="component" value="Unassembled WGS sequence"/>
</dbReference>
<dbReference type="RefSeq" id="WP_252851732.1">
    <property type="nucleotide sequence ID" value="NZ_JAMXLR010000025.1"/>
</dbReference>
<evidence type="ECO:0000313" key="2">
    <source>
        <dbReference type="EMBL" id="MCO6043625.1"/>
    </source>
</evidence>
<keyword evidence="1" id="KW-1133">Transmembrane helix</keyword>
<evidence type="ECO:0000256" key="1">
    <source>
        <dbReference type="SAM" id="Phobius"/>
    </source>
</evidence>
<comment type="caution">
    <text evidence="2">The sequence shown here is derived from an EMBL/GenBank/DDBJ whole genome shotgun (WGS) entry which is preliminary data.</text>
</comment>
<sequence length="79" mass="8289">MRPIALSIVILAGAIMAAAGTIAESLPDARRYNNTDTIGLLIVGAALAFLVFDLWMSTSYVDAPESSPNRAANDSHKAV</sequence>
<gene>
    <name evidence="2" type="ORF">NG895_06870</name>
</gene>